<dbReference type="Proteomes" id="UP000030762">
    <property type="component" value="Unassembled WGS sequence"/>
</dbReference>
<proteinExistence type="predicted"/>
<gene>
    <name evidence="1" type="ORF">SDRG_13876</name>
</gene>
<dbReference type="RefSeq" id="XP_008618198.1">
    <property type="nucleotide sequence ID" value="XM_008619976.1"/>
</dbReference>
<keyword evidence="2" id="KW-1185">Reference proteome</keyword>
<dbReference type="VEuPathDB" id="FungiDB:SDRG_13876"/>
<sequence length="777" mass="85366">MHIAVTYLQTTITSARLTSGCRYALVLNLVDLEGPRSPKPPAMIRAIEAFKTLAARPTHKHRRIACELKPINHKLLWEKLGRKDKYLVDVLLATGAYDVVLVSFKKERDYDAELPYDSGNEDDWDYDKPRYKYINTIARFNEHPACPLPAAMRLMLATRGAHAFPETTGPLERISIPATSVLFWPKKYRAEINGVHSALKMLQDAIKDPAADLLGYASVRDLAQSTVAVFGCGDLEHPIPTIEPILELLVFDTEPVTTTYVTTNGFLRDAVTITPNTPLDVVAPVVHSLLSTFGWMLLADAMMGLIQRWICSVTGPLLQLLSSLAGISTQPVCAAVRQPCFGEFLKAAWSTLVHHRRLKLRCTGASACTALLCDLLLLGAHVERSIPEDPSDNWLGAHLPPTLLSVVDDYIRPRRSALVAVQRMYGDDTMALLAYLSQALPNVAASRPEMQLAPFADALLATFDALPAPSRPTAYSIRYMTDTTSLRRVMSPQSFASLLVVLDTTCRCTAEFLSLLWRRWGLSTGFVYAFVKMPVSSSLQALVTAHFVDLAPSLARFQDQFCDLAQGQSAEKRIVVLSRIEPTKNALVLLATLAPDAILAFTTAWLAALPTTVDATLYRLYPVATYMVDQLGRRHGSARLTSECLGRLRAARAPIALGPAHEMTDMAIDPEHCVECCDVAAFLQDGARSYLPLRTDAWDLCKAVRKCLAAHSDVLLEAKCSNRDLDGVLKLPPPAGISVAEYTRTQNDQAHLARCIARLGVIPVDATSPAAKRPRHA</sequence>
<dbReference type="OrthoDB" id="27483at2759"/>
<evidence type="ECO:0000313" key="1">
    <source>
        <dbReference type="EMBL" id="EQC28328.1"/>
    </source>
</evidence>
<accession>T0R8C9</accession>
<evidence type="ECO:0000313" key="2">
    <source>
        <dbReference type="Proteomes" id="UP000030762"/>
    </source>
</evidence>
<dbReference type="OMA" id="TAYSIRY"/>
<dbReference type="EMBL" id="JH767195">
    <property type="protein sequence ID" value="EQC28328.1"/>
    <property type="molecule type" value="Genomic_DNA"/>
</dbReference>
<dbReference type="eggNOG" id="ENOG502SY4E">
    <property type="taxonomic scope" value="Eukaryota"/>
</dbReference>
<name>T0R8C9_SAPDV</name>
<organism evidence="1 2">
    <name type="scientific">Saprolegnia diclina (strain VS20)</name>
    <dbReference type="NCBI Taxonomy" id="1156394"/>
    <lineage>
        <taxon>Eukaryota</taxon>
        <taxon>Sar</taxon>
        <taxon>Stramenopiles</taxon>
        <taxon>Oomycota</taxon>
        <taxon>Saprolegniomycetes</taxon>
        <taxon>Saprolegniales</taxon>
        <taxon>Saprolegniaceae</taxon>
        <taxon>Saprolegnia</taxon>
    </lineage>
</organism>
<dbReference type="InParanoid" id="T0R8C9"/>
<dbReference type="AlphaFoldDB" id="T0R8C9"/>
<reference evidence="1 2" key="1">
    <citation type="submission" date="2012-04" db="EMBL/GenBank/DDBJ databases">
        <title>The Genome Sequence of Saprolegnia declina VS20.</title>
        <authorList>
            <consortium name="The Broad Institute Genome Sequencing Platform"/>
            <person name="Russ C."/>
            <person name="Nusbaum C."/>
            <person name="Tyler B."/>
            <person name="van West P."/>
            <person name="Dieguez-Uribeondo J."/>
            <person name="de Bruijn I."/>
            <person name="Tripathy S."/>
            <person name="Jiang R."/>
            <person name="Young S.K."/>
            <person name="Zeng Q."/>
            <person name="Gargeya S."/>
            <person name="Fitzgerald M."/>
            <person name="Haas B."/>
            <person name="Abouelleil A."/>
            <person name="Alvarado L."/>
            <person name="Arachchi H.M."/>
            <person name="Berlin A."/>
            <person name="Chapman S.B."/>
            <person name="Goldberg J."/>
            <person name="Griggs A."/>
            <person name="Gujja S."/>
            <person name="Hansen M."/>
            <person name="Howarth C."/>
            <person name="Imamovic A."/>
            <person name="Larimer J."/>
            <person name="McCowen C."/>
            <person name="Montmayeur A."/>
            <person name="Murphy C."/>
            <person name="Neiman D."/>
            <person name="Pearson M."/>
            <person name="Priest M."/>
            <person name="Roberts A."/>
            <person name="Saif S."/>
            <person name="Shea T."/>
            <person name="Sisk P."/>
            <person name="Sykes S."/>
            <person name="Wortman J."/>
            <person name="Nusbaum C."/>
            <person name="Birren B."/>
        </authorList>
    </citation>
    <scope>NUCLEOTIDE SEQUENCE [LARGE SCALE GENOMIC DNA]</scope>
    <source>
        <strain evidence="1 2">VS20</strain>
    </source>
</reference>
<dbReference type="GeneID" id="19954603"/>
<protein>
    <submittedName>
        <fullName evidence="1">Uncharacterized protein</fullName>
    </submittedName>
</protein>